<dbReference type="STRING" id="1229780.BN381_10311"/>
<accession>R4YW34</accession>
<dbReference type="Proteomes" id="UP000018291">
    <property type="component" value="Unassembled WGS sequence"/>
</dbReference>
<feature type="domain" description="UspA" evidence="2">
    <location>
        <begin position="2"/>
        <end position="132"/>
    </location>
</feature>
<name>R4YW34_9ACTN</name>
<dbReference type="RefSeq" id="WP_012223137.1">
    <property type="nucleotide sequence ID" value="NZ_HG422565.1"/>
</dbReference>
<dbReference type="EMBL" id="CANL01000001">
    <property type="protein sequence ID" value="CCM62080.1"/>
    <property type="molecule type" value="Genomic_DNA"/>
</dbReference>
<dbReference type="PRINTS" id="PR01438">
    <property type="entry name" value="UNVRSLSTRESS"/>
</dbReference>
<dbReference type="AlphaFoldDB" id="R4YW34"/>
<gene>
    <name evidence="3" type="ORF">BN381_10311</name>
</gene>
<dbReference type="SUPFAM" id="SSF52402">
    <property type="entry name" value="Adenine nucleotide alpha hydrolases-like"/>
    <property type="match status" value="2"/>
</dbReference>
<evidence type="ECO:0000256" key="1">
    <source>
        <dbReference type="ARBA" id="ARBA00008791"/>
    </source>
</evidence>
<evidence type="ECO:0000259" key="2">
    <source>
        <dbReference type="Pfam" id="PF00582"/>
    </source>
</evidence>
<keyword evidence="4" id="KW-1185">Reference proteome</keyword>
<dbReference type="Pfam" id="PF00582">
    <property type="entry name" value="Usp"/>
    <property type="match status" value="2"/>
</dbReference>
<dbReference type="CDD" id="cd23659">
    <property type="entry name" value="USP_At3g01520-like"/>
    <property type="match status" value="1"/>
</dbReference>
<dbReference type="HOGENOM" id="CLU_049301_2_3_11"/>
<comment type="similarity">
    <text evidence="1">Belongs to the universal stress protein A family.</text>
</comment>
<dbReference type="PANTHER" id="PTHR31964">
    <property type="entry name" value="ADENINE NUCLEOTIDE ALPHA HYDROLASES-LIKE SUPERFAMILY PROTEIN"/>
    <property type="match status" value="1"/>
</dbReference>
<sequence length="290" mass="29839">MKIVVGIDGSAESTDALRFAAAEAGATGADLLAVTVWEVSTHAARYLSQEHVDDAMIPWMSEFIDEVLGAKGADVTKLAASGSAGGALLDAAADADQLVVGSRGLNRLQRTVLGSVSRQLASHTPCPLTVIPPADVDGGVNDAGVAASGPVVVGIDGSANSMTALQWAAQRAVRTDSLLRVTMAWRGESAGWRPAPEFSDVLPADQVLEAQAQEMLDEAIQAAALPDSLRLETLLHEGSPKHALDEAAQGASMLVLGTRGHGGFMGLLLGSVTSHTLDHLRCPTTVVPAA</sequence>
<evidence type="ECO:0000313" key="3">
    <source>
        <dbReference type="EMBL" id="CCM62080.1"/>
    </source>
</evidence>
<organism evidence="3 4">
    <name type="scientific">Candidatus Neomicrothrix parvicella RN1</name>
    <dbReference type="NCBI Taxonomy" id="1229780"/>
    <lineage>
        <taxon>Bacteria</taxon>
        <taxon>Bacillati</taxon>
        <taxon>Actinomycetota</taxon>
        <taxon>Acidimicrobiia</taxon>
        <taxon>Acidimicrobiales</taxon>
        <taxon>Microthrixaceae</taxon>
        <taxon>Candidatus Neomicrothrix</taxon>
    </lineage>
</organism>
<dbReference type="InterPro" id="IPR014729">
    <property type="entry name" value="Rossmann-like_a/b/a_fold"/>
</dbReference>
<feature type="domain" description="UspA" evidence="2">
    <location>
        <begin position="150"/>
        <end position="288"/>
    </location>
</feature>
<protein>
    <submittedName>
        <fullName evidence="3">Putative UspA domain protein</fullName>
    </submittedName>
</protein>
<dbReference type="PANTHER" id="PTHR31964:SF113">
    <property type="entry name" value="USPA DOMAIN-CONTAINING PROTEIN"/>
    <property type="match status" value="1"/>
</dbReference>
<proteinExistence type="inferred from homology"/>
<reference evidence="3 4" key="1">
    <citation type="journal article" date="2013" name="ISME J.">
        <title>Metabolic model for the filamentous 'Candidatus Microthrix parvicella' based on genomic and metagenomic analyses.</title>
        <authorList>
            <person name="Jon McIlroy S."/>
            <person name="Kristiansen R."/>
            <person name="Albertsen M."/>
            <person name="Michael Karst S."/>
            <person name="Rossetti S."/>
            <person name="Lund Nielsen J."/>
            <person name="Tandoi V."/>
            <person name="James Seviour R."/>
            <person name="Nielsen P.H."/>
        </authorList>
    </citation>
    <scope>NUCLEOTIDE SEQUENCE [LARGE SCALE GENOMIC DNA]</scope>
    <source>
        <strain evidence="3 4">RN1</strain>
    </source>
</reference>
<dbReference type="OrthoDB" id="3865341at2"/>
<dbReference type="eggNOG" id="COG0589">
    <property type="taxonomic scope" value="Bacteria"/>
</dbReference>
<dbReference type="Gene3D" id="3.40.50.620">
    <property type="entry name" value="HUPs"/>
    <property type="match status" value="2"/>
</dbReference>
<comment type="caution">
    <text evidence="3">The sequence shown here is derived from an EMBL/GenBank/DDBJ whole genome shotgun (WGS) entry which is preliminary data.</text>
</comment>
<dbReference type="InterPro" id="IPR006016">
    <property type="entry name" value="UspA"/>
</dbReference>
<evidence type="ECO:0000313" key="4">
    <source>
        <dbReference type="Proteomes" id="UP000018291"/>
    </source>
</evidence>
<dbReference type="InterPro" id="IPR006015">
    <property type="entry name" value="Universal_stress_UspA"/>
</dbReference>